<organism evidence="2 3">
    <name type="scientific">Gracilibacillus marinus</name>
    <dbReference type="NCBI Taxonomy" id="630535"/>
    <lineage>
        <taxon>Bacteria</taxon>
        <taxon>Bacillati</taxon>
        <taxon>Bacillota</taxon>
        <taxon>Bacilli</taxon>
        <taxon>Bacillales</taxon>
        <taxon>Bacillaceae</taxon>
        <taxon>Gracilibacillus</taxon>
    </lineage>
</organism>
<protein>
    <submittedName>
        <fullName evidence="2">Rhodanese-like domain-containing protein</fullName>
    </submittedName>
</protein>
<proteinExistence type="predicted"/>
<dbReference type="InterPro" id="IPR036873">
    <property type="entry name" value="Rhodanese-like_dom_sf"/>
</dbReference>
<accession>A0ABV8VSV7</accession>
<dbReference type="Gene3D" id="3.40.250.10">
    <property type="entry name" value="Rhodanese-like domain"/>
    <property type="match status" value="1"/>
</dbReference>
<dbReference type="RefSeq" id="WP_390196452.1">
    <property type="nucleotide sequence ID" value="NZ_JBHSDV010000001.1"/>
</dbReference>
<gene>
    <name evidence="2" type="ORF">ACFOZ1_04630</name>
</gene>
<evidence type="ECO:0000313" key="2">
    <source>
        <dbReference type="EMBL" id="MFC4387090.1"/>
    </source>
</evidence>
<reference evidence="3" key="1">
    <citation type="journal article" date="2019" name="Int. J. Syst. Evol. Microbiol.">
        <title>The Global Catalogue of Microorganisms (GCM) 10K type strain sequencing project: providing services to taxonomists for standard genome sequencing and annotation.</title>
        <authorList>
            <consortium name="The Broad Institute Genomics Platform"/>
            <consortium name="The Broad Institute Genome Sequencing Center for Infectious Disease"/>
            <person name="Wu L."/>
            <person name="Ma J."/>
        </authorList>
    </citation>
    <scope>NUCLEOTIDE SEQUENCE [LARGE SCALE GENOMIC DNA]</scope>
    <source>
        <strain evidence="3">KACC 14058</strain>
    </source>
</reference>
<sequence>MKEIQPSELAAKLKAGEALNIIDVREDEEVEEGMIPGAKHVRLGDIPERIGELDSSKHYYMVCRSGARSGRATEFLESNGIEATNMAGGMLAWEDEIELPKK</sequence>
<feature type="domain" description="Rhodanese" evidence="1">
    <location>
        <begin position="15"/>
        <end position="102"/>
    </location>
</feature>
<dbReference type="PROSITE" id="PS50206">
    <property type="entry name" value="RHODANESE_3"/>
    <property type="match status" value="1"/>
</dbReference>
<evidence type="ECO:0000313" key="3">
    <source>
        <dbReference type="Proteomes" id="UP001595880"/>
    </source>
</evidence>
<dbReference type="SMART" id="SM00450">
    <property type="entry name" value="RHOD"/>
    <property type="match status" value="1"/>
</dbReference>
<dbReference type="InterPro" id="IPR001763">
    <property type="entry name" value="Rhodanese-like_dom"/>
</dbReference>
<dbReference type="EMBL" id="JBHSDV010000001">
    <property type="protein sequence ID" value="MFC4387090.1"/>
    <property type="molecule type" value="Genomic_DNA"/>
</dbReference>
<dbReference type="PANTHER" id="PTHR43031:SF17">
    <property type="entry name" value="SULFURTRANSFERASE YTWF-RELATED"/>
    <property type="match status" value="1"/>
</dbReference>
<dbReference type="Pfam" id="PF00581">
    <property type="entry name" value="Rhodanese"/>
    <property type="match status" value="1"/>
</dbReference>
<name>A0ABV8VSV7_9BACI</name>
<dbReference type="CDD" id="cd00158">
    <property type="entry name" value="RHOD"/>
    <property type="match status" value="1"/>
</dbReference>
<dbReference type="Proteomes" id="UP001595880">
    <property type="component" value="Unassembled WGS sequence"/>
</dbReference>
<evidence type="ECO:0000259" key="1">
    <source>
        <dbReference type="PROSITE" id="PS50206"/>
    </source>
</evidence>
<keyword evidence="3" id="KW-1185">Reference proteome</keyword>
<dbReference type="PANTHER" id="PTHR43031">
    <property type="entry name" value="FAD-DEPENDENT OXIDOREDUCTASE"/>
    <property type="match status" value="1"/>
</dbReference>
<dbReference type="SUPFAM" id="SSF52821">
    <property type="entry name" value="Rhodanese/Cell cycle control phosphatase"/>
    <property type="match status" value="1"/>
</dbReference>
<comment type="caution">
    <text evidence="2">The sequence shown here is derived from an EMBL/GenBank/DDBJ whole genome shotgun (WGS) entry which is preliminary data.</text>
</comment>
<dbReference type="InterPro" id="IPR050229">
    <property type="entry name" value="GlpE_sulfurtransferase"/>
</dbReference>